<keyword evidence="5" id="KW-1185">Reference proteome</keyword>
<dbReference type="PANTHER" id="PTHR43649:SF30">
    <property type="entry name" value="ABC TRANSPORTER SUBSTRATE-BINDING PROTEIN"/>
    <property type="match status" value="1"/>
</dbReference>
<dbReference type="Proteomes" id="UP000268615">
    <property type="component" value="Unassembled WGS sequence"/>
</dbReference>
<dbReference type="AlphaFoldDB" id="A0A3N5DNR0"/>
<dbReference type="InterPro" id="IPR006059">
    <property type="entry name" value="SBP"/>
</dbReference>
<evidence type="ECO:0000256" key="3">
    <source>
        <dbReference type="SAM" id="SignalP"/>
    </source>
</evidence>
<organism evidence="4 5">
    <name type="scientific">Buttiauxella warmboldiae</name>
    <dbReference type="NCBI Taxonomy" id="82993"/>
    <lineage>
        <taxon>Bacteria</taxon>
        <taxon>Pseudomonadati</taxon>
        <taxon>Pseudomonadota</taxon>
        <taxon>Gammaproteobacteria</taxon>
        <taxon>Enterobacterales</taxon>
        <taxon>Enterobacteriaceae</taxon>
        <taxon>Buttiauxella</taxon>
    </lineage>
</organism>
<dbReference type="OrthoDB" id="4393730at2"/>
<reference evidence="4 5" key="1">
    <citation type="submission" date="2018-11" db="EMBL/GenBank/DDBJ databases">
        <title>Draft genome sequence of Buttiauxella warmboldiae CCUG 35512.</title>
        <authorList>
            <person name="Salva-Serra F."/>
            <person name="Marathe N."/>
            <person name="Moore E."/>
            <person name="Svensson L."/>
            <person name="Engstrom-Jakobsson H."/>
        </authorList>
    </citation>
    <scope>NUCLEOTIDE SEQUENCE [LARGE SCALE GENOMIC DNA]</scope>
    <source>
        <strain evidence="4 5">CCUG 35512</strain>
    </source>
</reference>
<evidence type="ECO:0000313" key="5">
    <source>
        <dbReference type="Proteomes" id="UP000268615"/>
    </source>
</evidence>
<evidence type="ECO:0000313" key="4">
    <source>
        <dbReference type="EMBL" id="RPH30205.1"/>
    </source>
</evidence>
<keyword evidence="3" id="KW-0732">Signal</keyword>
<dbReference type="CDD" id="cd14748">
    <property type="entry name" value="PBP2_UgpB"/>
    <property type="match status" value="1"/>
</dbReference>
<dbReference type="Pfam" id="PF13416">
    <property type="entry name" value="SBP_bac_8"/>
    <property type="match status" value="1"/>
</dbReference>
<dbReference type="SUPFAM" id="SSF53850">
    <property type="entry name" value="Periplasmic binding protein-like II"/>
    <property type="match status" value="1"/>
</dbReference>
<dbReference type="Gene3D" id="3.40.190.10">
    <property type="entry name" value="Periplasmic binding protein-like II"/>
    <property type="match status" value="2"/>
</dbReference>
<feature type="signal peptide" evidence="3">
    <location>
        <begin position="1"/>
        <end position="26"/>
    </location>
</feature>
<comment type="caution">
    <text evidence="4">The sequence shown here is derived from an EMBL/GenBank/DDBJ whole genome shotgun (WGS) entry which is preliminary data.</text>
</comment>
<proteinExistence type="inferred from homology"/>
<dbReference type="GO" id="GO:0030288">
    <property type="term" value="C:outer membrane-bounded periplasmic space"/>
    <property type="evidence" value="ECO:0007669"/>
    <property type="project" value="UniProtKB-ARBA"/>
</dbReference>
<gene>
    <name evidence="4" type="ORF">EHN07_03590</name>
</gene>
<dbReference type="PANTHER" id="PTHR43649">
    <property type="entry name" value="ARABINOSE-BINDING PROTEIN-RELATED"/>
    <property type="match status" value="1"/>
</dbReference>
<name>A0A3N5DNR0_9ENTR</name>
<comment type="similarity">
    <text evidence="2">Belongs to the bacterial solute-binding protein 1 family.</text>
</comment>
<dbReference type="EMBL" id="RPOH01000010">
    <property type="protein sequence ID" value="RPH30205.1"/>
    <property type="molecule type" value="Genomic_DNA"/>
</dbReference>
<sequence>MSLPVAVCRRILSGMIILSGITAVHADEKITLDVLYTTPGTFNSLHKELARRFTEAHPDIEVKFRNPVKGYEEAAQEILRGQITNSMPDVAFNGINQIGLFVERGIGTPLDAYIHREGGLDKLGYYPTLAKLGTWKGKQYGLPFAVSTPVLYINTDMVKAAGGDPDRLPNTWPELVKLGKAMESRAPSPVTGLYYQWEQTGNWLFQTLITSKGGHMLQPGSCKIGFNSDAGKWALQTLELFGKSGMPNLALGQARQSFVSGTVGIMADSTSYVAAAEKQIGGTFGFKTMPFPLADAKGQLPAGGNVAMVLSKDAKRQAAAWEYVKFVTGPQGQTAMASLTGYMPGNKIAVEHAELLGNFYTSHPNHTTSLKQVPVLGEWASFPGENSLKIIEVIKGHTEALVTARDTAANTLPKLVQDVNALMPAECR</sequence>
<protein>
    <submittedName>
        <fullName evidence="4">ABC transporter substrate-binding protein</fullName>
    </submittedName>
</protein>
<evidence type="ECO:0000256" key="1">
    <source>
        <dbReference type="ARBA" id="ARBA00004418"/>
    </source>
</evidence>
<accession>A0A3N5DNR0</accession>
<comment type="subcellular location">
    <subcellularLocation>
        <location evidence="1">Periplasm</location>
    </subcellularLocation>
</comment>
<dbReference type="InterPro" id="IPR050490">
    <property type="entry name" value="Bact_solute-bd_prot1"/>
</dbReference>
<dbReference type="RefSeq" id="WP_124022831.1">
    <property type="nucleotide sequence ID" value="NZ_RPOH01000010.1"/>
</dbReference>
<feature type="chain" id="PRO_5018271415" evidence="3">
    <location>
        <begin position="27"/>
        <end position="428"/>
    </location>
</feature>
<evidence type="ECO:0000256" key="2">
    <source>
        <dbReference type="ARBA" id="ARBA00008520"/>
    </source>
</evidence>